<dbReference type="InterPro" id="IPR047141">
    <property type="entry name" value="Stealth"/>
</dbReference>
<organism evidence="7">
    <name type="scientific">marine sediment metagenome</name>
    <dbReference type="NCBI Taxonomy" id="412755"/>
    <lineage>
        <taxon>unclassified sequences</taxon>
        <taxon>metagenomes</taxon>
        <taxon>ecological metagenomes</taxon>
    </lineage>
</organism>
<dbReference type="EMBL" id="BART01023551">
    <property type="protein sequence ID" value="GAG93891.1"/>
    <property type="molecule type" value="Genomic_DNA"/>
</dbReference>
<evidence type="ECO:0000259" key="5">
    <source>
        <dbReference type="Pfam" id="PF17101"/>
    </source>
</evidence>
<feature type="domain" description="Stealth protein CR1 conserved region 1" evidence="5">
    <location>
        <begin position="42"/>
        <end position="67"/>
    </location>
</feature>
<feature type="non-terminal residue" evidence="7">
    <location>
        <position position="280"/>
    </location>
</feature>
<dbReference type="Pfam" id="PF11380">
    <property type="entry name" value="Stealth_CR2"/>
    <property type="match status" value="1"/>
</dbReference>
<dbReference type="GO" id="GO:0016772">
    <property type="term" value="F:transferase activity, transferring phosphorus-containing groups"/>
    <property type="evidence" value="ECO:0007669"/>
    <property type="project" value="InterPro"/>
</dbReference>
<comment type="similarity">
    <text evidence="1">Belongs to the stealth family.</text>
</comment>
<evidence type="ECO:0000259" key="4">
    <source>
        <dbReference type="Pfam" id="PF11380"/>
    </source>
</evidence>
<dbReference type="GO" id="GO:0005794">
    <property type="term" value="C:Golgi apparatus"/>
    <property type="evidence" value="ECO:0007669"/>
    <property type="project" value="TreeGrafter"/>
</dbReference>
<keyword evidence="3" id="KW-1133">Transmembrane helix</keyword>
<dbReference type="Pfam" id="PF17101">
    <property type="entry name" value="Stealth_CR1"/>
    <property type="match status" value="1"/>
</dbReference>
<feature type="domain" description="Stealth protein CR2 conserved region 2" evidence="4">
    <location>
        <begin position="80"/>
        <end position="185"/>
    </location>
</feature>
<protein>
    <recommendedName>
        <fullName evidence="8">Stealth protein CR2 conserved region 2 domain-containing protein</fullName>
    </recommendedName>
</protein>
<sequence>MKYYNIIFNILLIILVLIVIYCIFRPTKKKNKNLDTFENKIKIDLVYTWVDDTDIEWKNVKNEYSNKIENIPGRSKTKMRFKNNDEMRYSLRSIYKYAPWINNIYIVVYDGHIPDWINLNNPKINLVWHSKIFENTEHLPTFNSQAIECHIDNIPNLSEYFLYFNDDMMLGNKLEISDLIHDNGKPYFLIDKKARTPDFFKSKPKSGHNWAWYNINNLLKNRMGINNKDGVYTLHQGRLYKKSLIKKIKKIFRKEFNDTSKSKFRSKNDISPLGLISMVC</sequence>
<gene>
    <name evidence="7" type="ORF">S01H4_42815</name>
</gene>
<dbReference type="Pfam" id="PF17102">
    <property type="entry name" value="Stealth_CR3"/>
    <property type="match status" value="1"/>
</dbReference>
<feature type="transmembrane region" description="Helical" evidence="3">
    <location>
        <begin position="6"/>
        <end position="24"/>
    </location>
</feature>
<evidence type="ECO:0008006" key="8">
    <source>
        <dbReference type="Google" id="ProtNLM"/>
    </source>
</evidence>
<accession>X1DBT0</accession>
<keyword evidence="3" id="KW-0472">Membrane</keyword>
<evidence type="ECO:0000259" key="6">
    <source>
        <dbReference type="Pfam" id="PF17102"/>
    </source>
</evidence>
<dbReference type="AlphaFoldDB" id="X1DBT0"/>
<evidence type="ECO:0000256" key="1">
    <source>
        <dbReference type="ARBA" id="ARBA00007583"/>
    </source>
</evidence>
<dbReference type="InterPro" id="IPR031358">
    <property type="entry name" value="Stealth_CR1"/>
</dbReference>
<name>X1DBT0_9ZZZZ</name>
<evidence type="ECO:0000256" key="2">
    <source>
        <dbReference type="ARBA" id="ARBA00022679"/>
    </source>
</evidence>
<dbReference type="PANTHER" id="PTHR24045:SF0">
    <property type="entry name" value="N-ACETYLGLUCOSAMINE-1-PHOSPHOTRANSFERASE SUBUNITS ALPHA_BETA"/>
    <property type="match status" value="1"/>
</dbReference>
<proteinExistence type="inferred from homology"/>
<dbReference type="InterPro" id="IPR021520">
    <property type="entry name" value="Stealth_CR2"/>
</dbReference>
<reference evidence="7" key="1">
    <citation type="journal article" date="2014" name="Front. Microbiol.">
        <title>High frequency of phylogenetically diverse reductive dehalogenase-homologous genes in deep subseafloor sedimentary metagenomes.</title>
        <authorList>
            <person name="Kawai M."/>
            <person name="Futagami T."/>
            <person name="Toyoda A."/>
            <person name="Takaki Y."/>
            <person name="Nishi S."/>
            <person name="Hori S."/>
            <person name="Arai W."/>
            <person name="Tsubouchi T."/>
            <person name="Morono Y."/>
            <person name="Uchiyama I."/>
            <person name="Ito T."/>
            <person name="Fujiyama A."/>
            <person name="Inagaki F."/>
            <person name="Takami H."/>
        </authorList>
    </citation>
    <scope>NUCLEOTIDE SEQUENCE</scope>
    <source>
        <strain evidence="7">Expedition CK06-06</strain>
    </source>
</reference>
<keyword evidence="3" id="KW-0812">Transmembrane</keyword>
<dbReference type="InterPro" id="IPR031357">
    <property type="entry name" value="Stealth_CR3"/>
</dbReference>
<keyword evidence="2" id="KW-0808">Transferase</keyword>
<comment type="caution">
    <text evidence="7">The sequence shown here is derived from an EMBL/GenBank/DDBJ whole genome shotgun (WGS) entry which is preliminary data.</text>
</comment>
<evidence type="ECO:0000313" key="7">
    <source>
        <dbReference type="EMBL" id="GAG93891.1"/>
    </source>
</evidence>
<evidence type="ECO:0000256" key="3">
    <source>
        <dbReference type="SAM" id="Phobius"/>
    </source>
</evidence>
<feature type="domain" description="Stealth protein CR3 conserved region 3" evidence="6">
    <location>
        <begin position="235"/>
        <end position="272"/>
    </location>
</feature>
<dbReference type="PANTHER" id="PTHR24045">
    <property type="match status" value="1"/>
</dbReference>